<evidence type="ECO:0000313" key="2">
    <source>
        <dbReference type="Proteomes" id="UP000000268"/>
    </source>
</evidence>
<keyword evidence="1" id="KW-0614">Plasmid</keyword>
<geneLocation type="plasmid" evidence="1 2">
    <name>pREB2</name>
</geneLocation>
<organism evidence="1 2">
    <name type="scientific">Acaryochloris marina (strain MBIC 11017)</name>
    <dbReference type="NCBI Taxonomy" id="329726"/>
    <lineage>
        <taxon>Bacteria</taxon>
        <taxon>Bacillati</taxon>
        <taxon>Cyanobacteriota</taxon>
        <taxon>Cyanophyceae</taxon>
        <taxon>Acaryochloridales</taxon>
        <taxon>Acaryochloridaceae</taxon>
        <taxon>Acaryochloris</taxon>
    </lineage>
</organism>
<dbReference type="AlphaFoldDB" id="A8ZLQ4"/>
<dbReference type="HOGENOM" id="CLU_2461970_0_0_3"/>
<dbReference type="EMBL" id="CP000839">
    <property type="protein sequence ID" value="ABW32081.1"/>
    <property type="molecule type" value="Genomic_DNA"/>
</dbReference>
<dbReference type="KEGG" id="amr:AM1_B0363"/>
<evidence type="ECO:0000313" key="1">
    <source>
        <dbReference type="EMBL" id="ABW32081.1"/>
    </source>
</evidence>
<dbReference type="Proteomes" id="UP000000268">
    <property type="component" value="Plasmid pREB2"/>
</dbReference>
<name>A8ZLQ4_ACAM1</name>
<proteinExistence type="predicted"/>
<keyword evidence="2" id="KW-1185">Reference proteome</keyword>
<protein>
    <submittedName>
        <fullName evidence="1">Uncharacterized protein</fullName>
    </submittedName>
</protein>
<gene>
    <name evidence="1" type="ordered locus">AM1_B0363</name>
</gene>
<sequence>MIAFIVYWSKWRQSRGNLGRVIDYSKGNKGARREQWQNYSSSKAKLIQRIGREATERLIVNVLLDNPSKSRTWCSDKALRDLERDQGL</sequence>
<accession>A8ZLQ4</accession>
<reference evidence="1 2" key="1">
    <citation type="journal article" date="2008" name="Proc. Natl. Acad. Sci. U.S.A.">
        <title>Niche adaptation and genome expansion in the chlorophyll d-producing cyanobacterium Acaryochloris marina.</title>
        <authorList>
            <person name="Swingley W.D."/>
            <person name="Chen M."/>
            <person name="Cheung P.C."/>
            <person name="Conrad A.L."/>
            <person name="Dejesa L.C."/>
            <person name="Hao J."/>
            <person name="Honchak B.M."/>
            <person name="Karbach L.E."/>
            <person name="Kurdoglu A."/>
            <person name="Lahiri S."/>
            <person name="Mastrian S.D."/>
            <person name="Miyashita H."/>
            <person name="Page L."/>
            <person name="Ramakrishna P."/>
            <person name="Satoh S."/>
            <person name="Sattley W.M."/>
            <person name="Shimada Y."/>
            <person name="Taylor H.L."/>
            <person name="Tomo T."/>
            <person name="Tsuchiya T."/>
            <person name="Wang Z.T."/>
            <person name="Raymond J."/>
            <person name="Mimuro M."/>
            <person name="Blankenship R.E."/>
            <person name="Touchman J.W."/>
        </authorList>
    </citation>
    <scope>NUCLEOTIDE SEQUENCE [LARGE SCALE GENOMIC DNA]</scope>
    <source>
        <strain evidence="2">MBIC 11017</strain>
        <plasmid evidence="2">Plasmid pREB2</plasmid>
    </source>
</reference>